<reference evidence="3" key="1">
    <citation type="journal article" date="2019" name="Int. J. Syst. Evol. Microbiol.">
        <title>The Global Catalogue of Microorganisms (GCM) 10K type strain sequencing project: providing services to taxonomists for standard genome sequencing and annotation.</title>
        <authorList>
            <consortium name="The Broad Institute Genomics Platform"/>
            <consortium name="The Broad Institute Genome Sequencing Center for Infectious Disease"/>
            <person name="Wu L."/>
            <person name="Ma J."/>
        </authorList>
    </citation>
    <scope>NUCLEOTIDE SEQUENCE [LARGE SCALE GENOMIC DNA]</scope>
    <source>
        <strain evidence="3">TBRC 4489</strain>
    </source>
</reference>
<name>A0ABV8ICN7_9ACTN</name>
<dbReference type="InterPro" id="IPR001584">
    <property type="entry name" value="Integrase_cat-core"/>
</dbReference>
<dbReference type="PANTHER" id="PTHR35004:SF7">
    <property type="entry name" value="INTEGRASE PROTEIN"/>
    <property type="match status" value="1"/>
</dbReference>
<protein>
    <submittedName>
        <fullName evidence="2">IS481 family transposase</fullName>
    </submittedName>
</protein>
<dbReference type="Gene3D" id="3.30.420.10">
    <property type="entry name" value="Ribonuclease H-like superfamily/Ribonuclease H"/>
    <property type="match status" value="1"/>
</dbReference>
<evidence type="ECO:0000259" key="1">
    <source>
        <dbReference type="PROSITE" id="PS50994"/>
    </source>
</evidence>
<organism evidence="2 3">
    <name type="scientific">Planomonospora corallina</name>
    <dbReference type="NCBI Taxonomy" id="1806052"/>
    <lineage>
        <taxon>Bacteria</taxon>
        <taxon>Bacillati</taxon>
        <taxon>Actinomycetota</taxon>
        <taxon>Actinomycetes</taxon>
        <taxon>Streptosporangiales</taxon>
        <taxon>Streptosporangiaceae</taxon>
        <taxon>Planomonospora</taxon>
    </lineage>
</organism>
<evidence type="ECO:0000313" key="3">
    <source>
        <dbReference type="Proteomes" id="UP001595850"/>
    </source>
</evidence>
<feature type="domain" description="Integrase catalytic" evidence="1">
    <location>
        <begin position="131"/>
        <end position="301"/>
    </location>
</feature>
<dbReference type="RefSeq" id="WP_377292047.1">
    <property type="nucleotide sequence ID" value="NZ_JBHSBM010000033.1"/>
</dbReference>
<dbReference type="InterPro" id="IPR012337">
    <property type="entry name" value="RNaseH-like_sf"/>
</dbReference>
<comment type="caution">
    <text evidence="2">The sequence shown here is derived from an EMBL/GenBank/DDBJ whole genome shotgun (WGS) entry which is preliminary data.</text>
</comment>
<dbReference type="PROSITE" id="PS50994">
    <property type="entry name" value="INTEGRASE"/>
    <property type="match status" value="1"/>
</dbReference>
<dbReference type="SUPFAM" id="SSF53098">
    <property type="entry name" value="Ribonuclease H-like"/>
    <property type="match status" value="1"/>
</dbReference>
<dbReference type="Pfam" id="PF13565">
    <property type="entry name" value="HTH_32"/>
    <property type="match status" value="1"/>
</dbReference>
<dbReference type="InterPro" id="IPR036388">
    <property type="entry name" value="WH-like_DNA-bd_sf"/>
</dbReference>
<dbReference type="SUPFAM" id="SSF46689">
    <property type="entry name" value="Homeodomain-like"/>
    <property type="match status" value="1"/>
</dbReference>
<dbReference type="NCBIfam" id="NF033577">
    <property type="entry name" value="transpos_IS481"/>
    <property type="match status" value="1"/>
</dbReference>
<evidence type="ECO:0000313" key="2">
    <source>
        <dbReference type="EMBL" id="MFC4061655.1"/>
    </source>
</evidence>
<accession>A0ABV8ICN7</accession>
<dbReference type="InterPro" id="IPR009057">
    <property type="entry name" value="Homeodomain-like_sf"/>
</dbReference>
<dbReference type="EMBL" id="JBHSBM010000033">
    <property type="protein sequence ID" value="MFC4061655.1"/>
    <property type="molecule type" value="Genomic_DNA"/>
</dbReference>
<sequence length="597" mass="65259">MSVVEQRYQAVLQVSSGASVTEVARRFGVSRQTVHRWLNRYRAHGLDGLADRSSRPHTSPARTPAAVEALICELRRTHPRWGARRLVWELTRRTCPGPVPSRATVHRVLIRHGLVQPVPRRRRREDYIRWQRSEPMQLWQMDIVGGILLADGTECKIVTGVDDHSRYCVSATVVTRPTGRAVCLALAGALERHGIPDELLTDNGKQFTARFGRGGEVLFDRICRENGITHRLTRPHSPTTTGKVERFHQSLRRELLDEHGPFDSIEHAQQVLDAFVTDYNTHRPHQGLDMARPADRFRPRTDEWLPLRLPADLRATGALEPEAEAEPETLIEPVAVASAPVPVVAAGPVTPVNGTDPVEVAVEFTRVVPASGNLTVCGQQFWLGTHRAGLTLTLRADTGTVELLAAGVRIKKVPSRLTVSHLRQLIAEGGTRIPPFPAPARPGADGAVEVERTVNASGVVPLGGRACPVGSPFAGRRLTVRLEGAVLHLSDGSTLLRSLPNPLTEAETARLRDARPAGPAPRPAAEPVRVQRRVSSRGWIAVAGQRIGVGIGHAGATVTVEEADGTFRITSAGQVLAEVARTTIRPIARFKVRKLQR</sequence>
<dbReference type="InterPro" id="IPR036397">
    <property type="entry name" value="RNaseH_sf"/>
</dbReference>
<dbReference type="Gene3D" id="1.10.10.10">
    <property type="entry name" value="Winged helix-like DNA-binding domain superfamily/Winged helix DNA-binding domain"/>
    <property type="match status" value="1"/>
</dbReference>
<dbReference type="Proteomes" id="UP001595850">
    <property type="component" value="Unassembled WGS sequence"/>
</dbReference>
<keyword evidence="3" id="KW-1185">Reference proteome</keyword>
<dbReference type="PANTHER" id="PTHR35004">
    <property type="entry name" value="TRANSPOSASE RV3428C-RELATED"/>
    <property type="match status" value="1"/>
</dbReference>
<dbReference type="InterPro" id="IPR047656">
    <property type="entry name" value="IS481-like_transpos"/>
</dbReference>
<proteinExistence type="predicted"/>
<dbReference type="Pfam" id="PF13683">
    <property type="entry name" value="rve_3"/>
    <property type="match status" value="1"/>
</dbReference>
<gene>
    <name evidence="2" type="ORF">ACFOWE_25425</name>
</gene>